<keyword evidence="2" id="KW-1185">Reference proteome</keyword>
<reference evidence="2" key="1">
    <citation type="journal article" date="2009" name="Nature">
        <title>Genome sequence and analysis of the Irish potato famine pathogen Phytophthora infestans.</title>
        <authorList>
            <consortium name="The Broad Institute Genome Sequencing Platform"/>
            <person name="Haas B.J."/>
            <person name="Kamoun S."/>
            <person name="Zody M.C."/>
            <person name="Jiang R.H."/>
            <person name="Handsaker R.E."/>
            <person name="Cano L.M."/>
            <person name="Grabherr M."/>
            <person name="Kodira C.D."/>
            <person name="Raffaele S."/>
            <person name="Torto-Alalibo T."/>
            <person name="Bozkurt T.O."/>
            <person name="Ah-Fong A.M."/>
            <person name="Alvarado L."/>
            <person name="Anderson V.L."/>
            <person name="Armstrong M.R."/>
            <person name="Avrova A."/>
            <person name="Baxter L."/>
            <person name="Beynon J."/>
            <person name="Boevink P.C."/>
            <person name="Bollmann S.R."/>
            <person name="Bos J.I."/>
            <person name="Bulone V."/>
            <person name="Cai G."/>
            <person name="Cakir C."/>
            <person name="Carrington J.C."/>
            <person name="Chawner M."/>
            <person name="Conti L."/>
            <person name="Costanzo S."/>
            <person name="Ewan R."/>
            <person name="Fahlgren N."/>
            <person name="Fischbach M.A."/>
            <person name="Fugelstad J."/>
            <person name="Gilroy E.M."/>
            <person name="Gnerre S."/>
            <person name="Green P.J."/>
            <person name="Grenville-Briggs L.J."/>
            <person name="Griffith J."/>
            <person name="Grunwald N.J."/>
            <person name="Horn K."/>
            <person name="Horner N.R."/>
            <person name="Hu C.H."/>
            <person name="Huitema E."/>
            <person name="Jeong D.H."/>
            <person name="Jones A.M."/>
            <person name="Jones J.D."/>
            <person name="Jones R.W."/>
            <person name="Karlsson E.K."/>
            <person name="Kunjeti S.G."/>
            <person name="Lamour K."/>
            <person name="Liu Z."/>
            <person name="Ma L."/>
            <person name="Maclean D."/>
            <person name="Chibucos M.C."/>
            <person name="McDonald H."/>
            <person name="McWalters J."/>
            <person name="Meijer H.J."/>
            <person name="Morgan W."/>
            <person name="Morris P.F."/>
            <person name="Munro C.A."/>
            <person name="O'Neill K."/>
            <person name="Ospina-Giraldo M."/>
            <person name="Pinzon A."/>
            <person name="Pritchard L."/>
            <person name="Ramsahoye B."/>
            <person name="Ren Q."/>
            <person name="Restrepo S."/>
            <person name="Roy S."/>
            <person name="Sadanandom A."/>
            <person name="Savidor A."/>
            <person name="Schornack S."/>
            <person name="Schwartz D.C."/>
            <person name="Schumann U.D."/>
            <person name="Schwessinger B."/>
            <person name="Seyer L."/>
            <person name="Sharpe T."/>
            <person name="Silvar C."/>
            <person name="Song J."/>
            <person name="Studholme D.J."/>
            <person name="Sykes S."/>
            <person name="Thines M."/>
            <person name="van de Vondervoort P.J."/>
            <person name="Phuntumart V."/>
            <person name="Wawra S."/>
            <person name="Weide R."/>
            <person name="Win J."/>
            <person name="Young C."/>
            <person name="Zhou S."/>
            <person name="Fry W."/>
            <person name="Meyers B.C."/>
            <person name="van West P."/>
            <person name="Ristaino J."/>
            <person name="Govers F."/>
            <person name="Birch P.R."/>
            <person name="Whisson S.C."/>
            <person name="Judelson H.S."/>
            <person name="Nusbaum C."/>
        </authorList>
    </citation>
    <scope>NUCLEOTIDE SEQUENCE [LARGE SCALE GENOMIC DNA]</scope>
    <source>
        <strain evidence="2">T30-4</strain>
    </source>
</reference>
<dbReference type="AlphaFoldDB" id="D0MR01"/>
<dbReference type="Gene3D" id="2.160.20.60">
    <property type="entry name" value="Glutamate synthase, alpha subunit, C-terminal domain"/>
    <property type="match status" value="1"/>
</dbReference>
<sequence length="225" mass="25291">MGMVGSRSLTETASDAESQEVKALISKQAERTQSPKAQRVLDNWDASVHKFMRVMPLRHRAITAAERGGCQGDQEVSFFVGLNVWPLKVLRPYDQGLTTKQLDAGEMMRNGAQETSAEAIRLPAYAITLRKKNNVFVKLEHCILDERTSWNNDVLGCLRFEVFVYWKERPRAVPTLHRATAARIRTATTAVERYQADSGTMLDPIAFNHVDLNDTDHMPSENASS</sequence>
<organism evidence="1 2">
    <name type="scientific">Phytophthora infestans (strain T30-4)</name>
    <name type="common">Potato late blight agent</name>
    <dbReference type="NCBI Taxonomy" id="403677"/>
    <lineage>
        <taxon>Eukaryota</taxon>
        <taxon>Sar</taxon>
        <taxon>Stramenopiles</taxon>
        <taxon>Oomycota</taxon>
        <taxon>Peronosporomycetes</taxon>
        <taxon>Peronosporales</taxon>
        <taxon>Peronosporaceae</taxon>
        <taxon>Phytophthora</taxon>
    </lineage>
</organism>
<dbReference type="Proteomes" id="UP000006643">
    <property type="component" value="Unassembled WGS sequence"/>
</dbReference>
<dbReference type="RefSeq" id="XP_002909106.1">
    <property type="nucleotide sequence ID" value="XM_002909060.1"/>
</dbReference>
<dbReference type="HOGENOM" id="CLU_1231950_0_0_1"/>
<dbReference type="VEuPathDB" id="FungiDB:PITG_00510"/>
<dbReference type="STRING" id="403677.D0MR01"/>
<name>D0MR01_PHYIT</name>
<gene>
    <name evidence="1" type="ORF">PITG_00510</name>
</gene>
<dbReference type="SUPFAM" id="SSF69336">
    <property type="entry name" value="Alpha subunit of glutamate synthase, C-terminal domain"/>
    <property type="match status" value="1"/>
</dbReference>
<dbReference type="KEGG" id="pif:PITG_00510"/>
<proteinExistence type="predicted"/>
<dbReference type="GeneID" id="9477480"/>
<dbReference type="GO" id="GO:0016491">
    <property type="term" value="F:oxidoreductase activity"/>
    <property type="evidence" value="ECO:0007669"/>
    <property type="project" value="InterPro"/>
</dbReference>
<accession>D0MR01</accession>
<dbReference type="EMBL" id="DS028118">
    <property type="protein sequence ID" value="EEY57920.1"/>
    <property type="molecule type" value="Genomic_DNA"/>
</dbReference>
<dbReference type="InParanoid" id="D0MR01"/>
<evidence type="ECO:0000313" key="2">
    <source>
        <dbReference type="Proteomes" id="UP000006643"/>
    </source>
</evidence>
<protein>
    <submittedName>
        <fullName evidence="1">Uncharacterized protein</fullName>
    </submittedName>
</protein>
<evidence type="ECO:0000313" key="1">
    <source>
        <dbReference type="EMBL" id="EEY57920.1"/>
    </source>
</evidence>
<dbReference type="OrthoDB" id="4327079at2759"/>
<dbReference type="InterPro" id="IPR036485">
    <property type="entry name" value="Glu_synth_asu_C_sf"/>
</dbReference>